<proteinExistence type="predicted"/>
<accession>A0ABQ9I1Y2</accession>
<dbReference type="Proteomes" id="UP001159363">
    <property type="component" value="Chromosome 3"/>
</dbReference>
<organism evidence="2 3">
    <name type="scientific">Dryococelus australis</name>
    <dbReference type="NCBI Taxonomy" id="614101"/>
    <lineage>
        <taxon>Eukaryota</taxon>
        <taxon>Metazoa</taxon>
        <taxon>Ecdysozoa</taxon>
        <taxon>Arthropoda</taxon>
        <taxon>Hexapoda</taxon>
        <taxon>Insecta</taxon>
        <taxon>Pterygota</taxon>
        <taxon>Neoptera</taxon>
        <taxon>Polyneoptera</taxon>
        <taxon>Phasmatodea</taxon>
        <taxon>Verophasmatodea</taxon>
        <taxon>Anareolatae</taxon>
        <taxon>Phasmatidae</taxon>
        <taxon>Eurycanthinae</taxon>
        <taxon>Dryococelus</taxon>
    </lineage>
</organism>
<dbReference type="EMBL" id="JARBHB010000003">
    <property type="protein sequence ID" value="KAJ8890376.1"/>
    <property type="molecule type" value="Genomic_DNA"/>
</dbReference>
<feature type="region of interest" description="Disordered" evidence="1">
    <location>
        <begin position="216"/>
        <end position="257"/>
    </location>
</feature>
<protein>
    <submittedName>
        <fullName evidence="2">Uncharacterized protein</fullName>
    </submittedName>
</protein>
<gene>
    <name evidence="2" type="ORF">PR048_009884</name>
</gene>
<evidence type="ECO:0000313" key="3">
    <source>
        <dbReference type="Proteomes" id="UP001159363"/>
    </source>
</evidence>
<feature type="compositionally biased region" description="Basic residues" evidence="1">
    <location>
        <begin position="177"/>
        <end position="191"/>
    </location>
</feature>
<reference evidence="2 3" key="1">
    <citation type="submission" date="2023-02" db="EMBL/GenBank/DDBJ databases">
        <title>LHISI_Scaffold_Assembly.</title>
        <authorList>
            <person name="Stuart O.P."/>
            <person name="Cleave R."/>
            <person name="Magrath M.J.L."/>
            <person name="Mikheyev A.S."/>
        </authorList>
    </citation>
    <scope>NUCLEOTIDE SEQUENCE [LARGE SCALE GENOMIC DNA]</scope>
    <source>
        <strain evidence="2">Daus_M_001</strain>
        <tissue evidence="2">Leg muscle</tissue>
    </source>
</reference>
<comment type="caution">
    <text evidence="2">The sequence shown here is derived from an EMBL/GenBank/DDBJ whole genome shotgun (WGS) entry which is preliminary data.</text>
</comment>
<keyword evidence="3" id="KW-1185">Reference proteome</keyword>
<feature type="region of interest" description="Disordered" evidence="1">
    <location>
        <begin position="176"/>
        <end position="196"/>
    </location>
</feature>
<name>A0ABQ9I1Y2_9NEOP</name>
<feature type="compositionally biased region" description="Basic and acidic residues" evidence="1">
    <location>
        <begin position="237"/>
        <end position="248"/>
    </location>
</feature>
<sequence length="529" mass="58604">MPCNFASLDPRYTPLRSRVPAAGGIRWGRGGVVVRLLTSHLDAPSPIPGGVASGFPHLGIMADVVTGRRSFLGNFQFPCLLTPALLHSHLISPSSALKTSMLRAAQMSPLFTQSMSFKNCKTVILKGASVHQDFGRAQYRLPGGHLDVAGVWLPLHLTVQHAENHEVVNKFSCGAAGRRKGTRAGRGRIWTKAKPQPRTMVQAAVEIDHSILTSTEGGELFCPDRDSSRPPMSPPEQTRDRDSHESARATKHRRARTQLTSLSAGPAWHPTANRVQFRAGSLLDFRMWESCRTMPLVGVFFFFFFFFLRFPVSHDLYSGAALYSHRFIPIGSQNLDVKSRPNLSSLHSKQERLRVPDLQYGVMITRLYGNSIHQQHGNFQGALPEATSYWPVAPRRKRGSSYPAVNEAKSVKMLSSVQREKASGSRYATASTCLQHTMLKNTVIKQPLIPRTSDAHANKMASMTSKMLELYSPISVYGDLLASRQLRPIENFPQHTIANKAQGPSPEPIRNVHTHMKRAATPLRLCALT</sequence>
<evidence type="ECO:0000256" key="1">
    <source>
        <dbReference type="SAM" id="MobiDB-lite"/>
    </source>
</evidence>
<evidence type="ECO:0000313" key="2">
    <source>
        <dbReference type="EMBL" id="KAJ8890376.1"/>
    </source>
</evidence>